<organism evidence="20 21">
    <name type="scientific">Variovorax guangxiensis</name>
    <dbReference type="NCBI Taxonomy" id="1775474"/>
    <lineage>
        <taxon>Bacteria</taxon>
        <taxon>Pseudomonadati</taxon>
        <taxon>Pseudomonadota</taxon>
        <taxon>Betaproteobacteria</taxon>
        <taxon>Burkholderiales</taxon>
        <taxon>Comamonadaceae</taxon>
        <taxon>Variovorax</taxon>
    </lineage>
</organism>
<evidence type="ECO:0000256" key="7">
    <source>
        <dbReference type="ARBA" id="ARBA00022729"/>
    </source>
</evidence>
<evidence type="ECO:0000256" key="9">
    <source>
        <dbReference type="ARBA" id="ARBA00023065"/>
    </source>
</evidence>
<dbReference type="Pfam" id="PF07715">
    <property type="entry name" value="Plug"/>
    <property type="match status" value="1"/>
</dbReference>
<dbReference type="NCBIfam" id="TIGR01783">
    <property type="entry name" value="TonB-siderophor"/>
    <property type="match status" value="1"/>
</dbReference>
<feature type="chain" id="PRO_5018620827" evidence="17">
    <location>
        <begin position="34"/>
        <end position="798"/>
    </location>
</feature>
<feature type="signal peptide" evidence="17">
    <location>
        <begin position="1"/>
        <end position="33"/>
    </location>
</feature>
<evidence type="ECO:0000256" key="1">
    <source>
        <dbReference type="ARBA" id="ARBA00004571"/>
    </source>
</evidence>
<comment type="caution">
    <text evidence="20">The sequence shown here is derived from an EMBL/GenBank/DDBJ whole genome shotgun (WGS) entry which is preliminary data.</text>
</comment>
<sequence>MPSRTIIPRRASRHLISAAALACAAQAGQSAMAQGTPMPLAPQARPAALGAVIGVAIPSQPLDQALNQLARQAGLQLLAPPALLNGLRSQAIPAGLGVGAATAQLLQGTGLAGQTTNNTLVIERASQGSGNTLPAVTVSASAQPEDAIGPVPGYVARRSQTATKTDTPLLEVPQSISVIGRDEMDARGAQDIMEAVRYTPGVAVGNWGFDPRGIDWILMRGFDATSGMSGYRDGLAMPAYAVTETYGLERIEVLRGPASAVFGQGDAGGIINRVSKMPDNTPVREVEVKYGSFQRKQLAFDLGGVASDTLSYRLVGLGLDTNSQMRYGDGTPFANKRTYLAPSLRWRPTAKTSFTLLGEFLDNKASDDIFNVVDNAGRNTGIMRGDPKFSRIRNRQESLGYLFEHELNDSWTVRHNLRYSNARVDKHILRHALRPDNYTLTRSARSFPEWFSQWSSDAQLQGRVRTGIAEHTLLFGFDATRVRYTSKEFSGPAPGLDLRNPINLVPVQEPTLPRSDYTQITQQLGFYAQDQIRIDDRWVLTFSGRQDRVKSETTDRINNSRKGQADNKFSGRAGLSYLIGNGWAPYVSYATSFMPTSGVDLNGSPLRPTRGKQVEAGIKYQPEDSRTSFTAAVFDLRKSNVVTYDQNTFESRQIGRIRSRGLELEAKAELARNLNFIASYTALDMKVLESADTRELGKMPIQVPKQSASLWLEYTMNNGLGFGGGVRYIGKRWNQVANTTAEGGVALLDATVHYTTGPWRLALSATNLANRKYTASRAYDNYYPGNERTLVASARYQF</sequence>
<keyword evidence="13 14" id="KW-0998">Cell outer membrane</keyword>
<dbReference type="EMBL" id="RXFT01000010">
    <property type="protein sequence ID" value="RUR69884.1"/>
    <property type="molecule type" value="Genomic_DNA"/>
</dbReference>
<dbReference type="GO" id="GO:0015891">
    <property type="term" value="P:siderophore transport"/>
    <property type="evidence" value="ECO:0007669"/>
    <property type="project" value="InterPro"/>
</dbReference>
<evidence type="ECO:0000256" key="6">
    <source>
        <dbReference type="ARBA" id="ARBA00022692"/>
    </source>
</evidence>
<evidence type="ECO:0000256" key="10">
    <source>
        <dbReference type="ARBA" id="ARBA00023077"/>
    </source>
</evidence>
<evidence type="ECO:0000256" key="17">
    <source>
        <dbReference type="SAM" id="SignalP"/>
    </source>
</evidence>
<feature type="domain" description="TonB-dependent receptor-like beta-barrel" evidence="18">
    <location>
        <begin position="356"/>
        <end position="768"/>
    </location>
</feature>
<keyword evidence="7 17" id="KW-0732">Signal</keyword>
<accession>A0A3S0XI56</accession>
<gene>
    <name evidence="20" type="ORF">EJP67_22775</name>
</gene>
<evidence type="ECO:0000313" key="20">
    <source>
        <dbReference type="EMBL" id="RUR69884.1"/>
    </source>
</evidence>
<comment type="similarity">
    <text evidence="2 14 16">Belongs to the TonB-dependent receptor family.</text>
</comment>
<dbReference type="OrthoDB" id="127311at2"/>
<evidence type="ECO:0000256" key="13">
    <source>
        <dbReference type="ARBA" id="ARBA00023237"/>
    </source>
</evidence>
<evidence type="ECO:0000256" key="8">
    <source>
        <dbReference type="ARBA" id="ARBA00023004"/>
    </source>
</evidence>
<evidence type="ECO:0000256" key="14">
    <source>
        <dbReference type="PROSITE-ProRule" id="PRU01360"/>
    </source>
</evidence>
<dbReference type="AlphaFoldDB" id="A0A3S0XI56"/>
<evidence type="ECO:0000256" key="16">
    <source>
        <dbReference type="RuleBase" id="RU003357"/>
    </source>
</evidence>
<dbReference type="InterPro" id="IPR010105">
    <property type="entry name" value="TonB_sidphr_rcpt"/>
</dbReference>
<dbReference type="Proteomes" id="UP000281118">
    <property type="component" value="Unassembled WGS sequence"/>
</dbReference>
<keyword evidence="10 16" id="KW-0798">TonB box</keyword>
<dbReference type="InterPro" id="IPR012910">
    <property type="entry name" value="Plug_dom"/>
</dbReference>
<feature type="short sequence motif" description="TonB C-terminal box" evidence="15">
    <location>
        <begin position="781"/>
        <end position="798"/>
    </location>
</feature>
<dbReference type="Pfam" id="PF00593">
    <property type="entry name" value="TonB_dep_Rec_b-barrel"/>
    <property type="match status" value="1"/>
</dbReference>
<dbReference type="InterPro" id="IPR000531">
    <property type="entry name" value="Beta-barrel_TonB"/>
</dbReference>
<evidence type="ECO:0000313" key="21">
    <source>
        <dbReference type="Proteomes" id="UP000281118"/>
    </source>
</evidence>
<dbReference type="CDD" id="cd01347">
    <property type="entry name" value="ligand_gated_channel"/>
    <property type="match status" value="1"/>
</dbReference>
<reference evidence="20 21" key="1">
    <citation type="submission" date="2018-12" db="EMBL/GenBank/DDBJ databases">
        <title>The genome sequences of Variovorax guangxiensis DSM 27352.</title>
        <authorList>
            <person name="Gao J."/>
            <person name="Sun J."/>
        </authorList>
    </citation>
    <scope>NUCLEOTIDE SEQUENCE [LARGE SCALE GENOMIC DNA]</scope>
    <source>
        <strain evidence="20 21">DSM 27352</strain>
    </source>
</reference>
<evidence type="ECO:0000256" key="3">
    <source>
        <dbReference type="ARBA" id="ARBA00022448"/>
    </source>
</evidence>
<proteinExistence type="inferred from homology"/>
<dbReference type="PANTHER" id="PTHR32552">
    <property type="entry name" value="FERRICHROME IRON RECEPTOR-RELATED"/>
    <property type="match status" value="1"/>
</dbReference>
<dbReference type="GO" id="GO:0038023">
    <property type="term" value="F:signaling receptor activity"/>
    <property type="evidence" value="ECO:0007669"/>
    <property type="project" value="InterPro"/>
</dbReference>
<keyword evidence="3 14" id="KW-0813">Transport</keyword>
<dbReference type="FunFam" id="2.170.130.10:FF:000001">
    <property type="entry name" value="Catecholate siderophore TonB-dependent receptor"/>
    <property type="match status" value="1"/>
</dbReference>
<evidence type="ECO:0000256" key="2">
    <source>
        <dbReference type="ARBA" id="ARBA00009810"/>
    </source>
</evidence>
<evidence type="ECO:0000259" key="18">
    <source>
        <dbReference type="Pfam" id="PF00593"/>
    </source>
</evidence>
<dbReference type="PANTHER" id="PTHR32552:SF68">
    <property type="entry name" value="FERRICHROME OUTER MEMBRANE TRANSPORTER_PHAGE RECEPTOR"/>
    <property type="match status" value="1"/>
</dbReference>
<keyword evidence="4 14" id="KW-1134">Transmembrane beta strand</keyword>
<dbReference type="GO" id="GO:0015344">
    <property type="term" value="F:siderophore uptake transmembrane transporter activity"/>
    <property type="evidence" value="ECO:0007669"/>
    <property type="project" value="TreeGrafter"/>
</dbReference>
<dbReference type="InterPro" id="IPR010917">
    <property type="entry name" value="TonB_rcpt_CS"/>
</dbReference>
<dbReference type="InterPro" id="IPR039426">
    <property type="entry name" value="TonB-dep_rcpt-like"/>
</dbReference>
<protein>
    <submittedName>
        <fullName evidence="20">TonB-dependent siderophore receptor</fullName>
    </submittedName>
</protein>
<name>A0A3S0XI56_9BURK</name>
<dbReference type="Gene3D" id="2.170.130.10">
    <property type="entry name" value="TonB-dependent receptor, plug domain"/>
    <property type="match status" value="1"/>
</dbReference>
<keyword evidence="9" id="KW-0406">Ion transport</keyword>
<evidence type="ECO:0000256" key="15">
    <source>
        <dbReference type="PROSITE-ProRule" id="PRU10144"/>
    </source>
</evidence>
<dbReference type="InterPro" id="IPR036942">
    <property type="entry name" value="Beta-barrel_TonB_sf"/>
</dbReference>
<keyword evidence="12 20" id="KW-0675">Receptor</keyword>
<evidence type="ECO:0000259" key="19">
    <source>
        <dbReference type="Pfam" id="PF07715"/>
    </source>
</evidence>
<dbReference type="PROSITE" id="PS52016">
    <property type="entry name" value="TONB_DEPENDENT_REC_3"/>
    <property type="match status" value="1"/>
</dbReference>
<dbReference type="InterPro" id="IPR037066">
    <property type="entry name" value="Plug_dom_sf"/>
</dbReference>
<dbReference type="GO" id="GO:0009279">
    <property type="term" value="C:cell outer membrane"/>
    <property type="evidence" value="ECO:0007669"/>
    <property type="project" value="UniProtKB-SubCell"/>
</dbReference>
<evidence type="ECO:0000256" key="12">
    <source>
        <dbReference type="ARBA" id="ARBA00023170"/>
    </source>
</evidence>
<dbReference type="Gene3D" id="2.40.170.20">
    <property type="entry name" value="TonB-dependent receptor, beta-barrel domain"/>
    <property type="match status" value="1"/>
</dbReference>
<comment type="subcellular location">
    <subcellularLocation>
        <location evidence="1 14">Cell outer membrane</location>
        <topology evidence="1 14">Multi-pass membrane protein</topology>
    </subcellularLocation>
</comment>
<feature type="domain" description="TonB-dependent receptor plug" evidence="19">
    <location>
        <begin position="169"/>
        <end position="270"/>
    </location>
</feature>
<evidence type="ECO:0000256" key="4">
    <source>
        <dbReference type="ARBA" id="ARBA00022452"/>
    </source>
</evidence>
<dbReference type="RefSeq" id="WP_126023984.1">
    <property type="nucleotide sequence ID" value="NZ_RXFT01000010.1"/>
</dbReference>
<dbReference type="Gene3D" id="3.55.50.30">
    <property type="match status" value="1"/>
</dbReference>
<dbReference type="SUPFAM" id="SSF56935">
    <property type="entry name" value="Porins"/>
    <property type="match status" value="1"/>
</dbReference>
<keyword evidence="6 14" id="KW-0812">Transmembrane</keyword>
<keyword evidence="5" id="KW-0410">Iron transport</keyword>
<keyword evidence="11 14" id="KW-0472">Membrane</keyword>
<dbReference type="PROSITE" id="PS01156">
    <property type="entry name" value="TONB_DEPENDENT_REC_2"/>
    <property type="match status" value="1"/>
</dbReference>
<evidence type="ECO:0000256" key="11">
    <source>
        <dbReference type="ARBA" id="ARBA00023136"/>
    </source>
</evidence>
<keyword evidence="8" id="KW-0408">Iron</keyword>
<evidence type="ECO:0000256" key="5">
    <source>
        <dbReference type="ARBA" id="ARBA00022496"/>
    </source>
</evidence>